<reference evidence="6 7" key="1">
    <citation type="submission" date="2018-08" db="EMBL/GenBank/DDBJ databases">
        <title>A genome reference for cultivated species of the human gut microbiota.</title>
        <authorList>
            <person name="Zou Y."/>
            <person name="Xue W."/>
            <person name="Luo G."/>
        </authorList>
    </citation>
    <scope>NUCLEOTIDE SEQUENCE [LARGE SCALE GENOMIC DNA]</scope>
    <source>
        <strain evidence="5 8">AM09-18</strain>
        <strain evidence="4 7">TF05-18</strain>
        <strain evidence="3 6">TM05-16</strain>
    </source>
</reference>
<gene>
    <name evidence="5" type="ORF">DW105_00805</name>
    <name evidence="4" type="ORF">DXC44_07800</name>
    <name evidence="3" type="ORF">DXD46_05985</name>
    <name evidence="1" type="ORF">HKQ54_03735</name>
    <name evidence="2" type="ORF">HKQ55_01410</name>
</gene>
<organism evidence="3 6">
    <name type="scientific">Phocaeicola vulgatus</name>
    <name type="common">Bacteroides vulgatus</name>
    <dbReference type="NCBI Taxonomy" id="821"/>
    <lineage>
        <taxon>Bacteria</taxon>
        <taxon>Pseudomonadati</taxon>
        <taxon>Bacteroidota</taxon>
        <taxon>Bacteroidia</taxon>
        <taxon>Bacteroidales</taxon>
        <taxon>Bacteroidaceae</taxon>
        <taxon>Phocaeicola</taxon>
    </lineage>
</organism>
<dbReference type="Gene3D" id="3.40.50.300">
    <property type="entry name" value="P-loop containing nucleotide triphosphate hydrolases"/>
    <property type="match status" value="1"/>
</dbReference>
<comment type="caution">
    <text evidence="3">The sequence shown here is derived from an EMBL/GenBank/DDBJ whole genome shotgun (WGS) entry which is preliminary data.</text>
</comment>
<proteinExistence type="predicted"/>
<evidence type="ECO:0000313" key="6">
    <source>
        <dbReference type="Proteomes" id="UP000260640"/>
    </source>
</evidence>
<evidence type="ECO:0000313" key="2">
    <source>
        <dbReference type="EMBL" id="NMW38868.1"/>
    </source>
</evidence>
<name>A0A395VPD3_PHOVU</name>
<dbReference type="GO" id="GO:0005524">
    <property type="term" value="F:ATP binding"/>
    <property type="evidence" value="ECO:0007669"/>
    <property type="project" value="UniProtKB-KW"/>
</dbReference>
<dbReference type="EMBL" id="QSPP01000011">
    <property type="protein sequence ID" value="RGJ89972.1"/>
    <property type="molecule type" value="Genomic_DNA"/>
</dbReference>
<dbReference type="Proteomes" id="UP000261278">
    <property type="component" value="Unassembled WGS sequence"/>
</dbReference>
<evidence type="ECO:0000313" key="4">
    <source>
        <dbReference type="EMBL" id="RGL86897.1"/>
    </source>
</evidence>
<evidence type="ECO:0000313" key="10">
    <source>
        <dbReference type="Proteomes" id="UP000583639"/>
    </source>
</evidence>
<evidence type="ECO:0000313" key="8">
    <source>
        <dbReference type="Proteomes" id="UP000283958"/>
    </source>
</evidence>
<evidence type="ECO:0000313" key="7">
    <source>
        <dbReference type="Proteomes" id="UP000261278"/>
    </source>
</evidence>
<dbReference type="Proteomes" id="UP000583639">
    <property type="component" value="Unassembled WGS sequence"/>
</dbReference>
<dbReference type="Proteomes" id="UP000260640">
    <property type="component" value="Unassembled WGS sequence"/>
</dbReference>
<protein>
    <submittedName>
        <fullName evidence="3">ATP-binding protein</fullName>
    </submittedName>
</protein>
<dbReference type="AlphaFoldDB" id="A0A395VPD3"/>
<keyword evidence="3" id="KW-0067">ATP-binding</keyword>
<accession>A0A395VPD3</accession>
<keyword evidence="3" id="KW-0547">Nucleotide-binding</keyword>
<dbReference type="EMBL" id="QSSN01000007">
    <property type="protein sequence ID" value="RGL86897.1"/>
    <property type="molecule type" value="Genomic_DNA"/>
</dbReference>
<evidence type="ECO:0000313" key="9">
    <source>
        <dbReference type="Proteomes" id="UP000555193"/>
    </source>
</evidence>
<dbReference type="RefSeq" id="WP_016271149.1">
    <property type="nucleotide sequence ID" value="NZ_CP072234.1"/>
</dbReference>
<sequence>MRHNPFDHYSSRNARINILLENFHFFHRPTTSAMDEKVDPKYIGKSNPMHQLYNWIKYNEANSGSYLVTGYRGAGKSSLVGKLMKDLQREENRYVMFPLPSI</sequence>
<evidence type="ECO:0000313" key="1">
    <source>
        <dbReference type="EMBL" id="NMW35275.1"/>
    </source>
</evidence>
<dbReference type="Proteomes" id="UP000283958">
    <property type="component" value="Unassembled WGS sequence"/>
</dbReference>
<dbReference type="EMBL" id="QRMN01000001">
    <property type="protein sequence ID" value="RHJ81167.1"/>
    <property type="molecule type" value="Genomic_DNA"/>
</dbReference>
<dbReference type="EMBL" id="JABDSH010000052">
    <property type="protein sequence ID" value="NMW35275.1"/>
    <property type="molecule type" value="Genomic_DNA"/>
</dbReference>
<evidence type="ECO:0000313" key="3">
    <source>
        <dbReference type="EMBL" id="RGJ89972.1"/>
    </source>
</evidence>
<dbReference type="InterPro" id="IPR027417">
    <property type="entry name" value="P-loop_NTPase"/>
</dbReference>
<evidence type="ECO:0000313" key="5">
    <source>
        <dbReference type="EMBL" id="RHJ81167.1"/>
    </source>
</evidence>
<dbReference type="EMBL" id="JABDSI010000057">
    <property type="protein sequence ID" value="NMW38868.1"/>
    <property type="molecule type" value="Genomic_DNA"/>
</dbReference>
<dbReference type="SUPFAM" id="SSF52540">
    <property type="entry name" value="P-loop containing nucleoside triphosphate hydrolases"/>
    <property type="match status" value="1"/>
</dbReference>
<reference evidence="9 10" key="2">
    <citation type="submission" date="2020-04" db="EMBL/GenBank/DDBJ databases">
        <title>A novel gut-associated lysogenic phage, Bacteroides phage BV01, alters the host transcriptome and bile acid metabolism in Bacteroides vulgatus.</title>
        <authorList>
            <person name="Campbell D.E."/>
            <person name="Ly L."/>
            <person name="Ridlon J.M."/>
            <person name="Hsiao A."/>
            <person name="Degnan P.H."/>
        </authorList>
    </citation>
    <scope>NUCLEOTIDE SEQUENCE [LARGE SCALE GENOMIC DNA]</scope>
    <source>
        <strain evidence="1 9">VPI-4506</strain>
        <strain evidence="2 10">VPI-BV8526</strain>
    </source>
</reference>
<dbReference type="Proteomes" id="UP000555193">
    <property type="component" value="Unassembled WGS sequence"/>
</dbReference>